<dbReference type="PANTHER" id="PTHR14969">
    <property type="entry name" value="SPHINGOSINE-1-PHOSPHATE PHOSPHOHYDROLASE"/>
    <property type="match status" value="1"/>
</dbReference>
<dbReference type="GO" id="GO:0016787">
    <property type="term" value="F:hydrolase activity"/>
    <property type="evidence" value="ECO:0007669"/>
    <property type="project" value="UniProtKB-KW"/>
</dbReference>
<evidence type="ECO:0000259" key="9">
    <source>
        <dbReference type="SMART" id="SM00014"/>
    </source>
</evidence>
<name>A0ABD1ERD0_HYPHA</name>
<feature type="transmembrane region" description="Helical" evidence="8">
    <location>
        <begin position="206"/>
        <end position="223"/>
    </location>
</feature>
<feature type="transmembrane region" description="Helical" evidence="8">
    <location>
        <begin position="44"/>
        <end position="69"/>
    </location>
</feature>
<feature type="transmembrane region" description="Helical" evidence="8">
    <location>
        <begin position="273"/>
        <end position="293"/>
    </location>
</feature>
<dbReference type="AlphaFoldDB" id="A0ABD1ERD0"/>
<dbReference type="InterPro" id="IPR036938">
    <property type="entry name" value="PAP2/HPO_sf"/>
</dbReference>
<dbReference type="GO" id="GO:0005789">
    <property type="term" value="C:endoplasmic reticulum membrane"/>
    <property type="evidence" value="ECO:0007669"/>
    <property type="project" value="UniProtKB-SubCell"/>
</dbReference>
<feature type="transmembrane region" description="Helical" evidence="8">
    <location>
        <begin position="146"/>
        <end position="166"/>
    </location>
</feature>
<dbReference type="SMART" id="SM00014">
    <property type="entry name" value="acidPPc"/>
    <property type="match status" value="1"/>
</dbReference>
<comment type="caution">
    <text evidence="10">The sequence shown here is derived from an EMBL/GenBank/DDBJ whole genome shotgun (WGS) entry which is preliminary data.</text>
</comment>
<evidence type="ECO:0000256" key="3">
    <source>
        <dbReference type="ARBA" id="ARBA00022801"/>
    </source>
</evidence>
<comment type="subcellular location">
    <subcellularLocation>
        <location evidence="1">Endoplasmic reticulum membrane</location>
        <topology evidence="1">Multi-pass membrane protein</topology>
    </subcellularLocation>
</comment>
<keyword evidence="6 8" id="KW-0472">Membrane</keyword>
<feature type="transmembrane region" description="Helical" evidence="8">
    <location>
        <begin position="81"/>
        <end position="98"/>
    </location>
</feature>
<keyword evidence="11" id="KW-1185">Reference proteome</keyword>
<keyword evidence="5 8" id="KW-1133">Transmembrane helix</keyword>
<evidence type="ECO:0000256" key="5">
    <source>
        <dbReference type="ARBA" id="ARBA00022989"/>
    </source>
</evidence>
<evidence type="ECO:0000256" key="8">
    <source>
        <dbReference type="SAM" id="Phobius"/>
    </source>
</evidence>
<sequence length="370" mass="42628">MERLGDPVLVAKIQKFFGVERLPFNVFTHHGRTENEKYKINNKIWYYLFLFGTALGDEVFYSTFIPFWFWNIDGAVGRRVVLVWSLVMYIGQGIKDIIRWPRPGPPVIQLQKKWALEYGFPSTHAMVGVSIPFSVVLYTINRYEYNVTLGLAAAILWCLVICFSRLYLGMHSVLDIIAGLALALTLMIPLVPLIDYLDNYILTNPTAPFLLLTASILMIFYYPNSEKWTPTRGDTTMILSVCVGVLIGAWLNFQTGLMSETNLPLPRMIMWPSWSMSGFILLRTAIGFLFVLLTRQVFKSFSYSFICMLLKEDETKLKQSENTLQNKHKTIVELGCKYITCGMIGFNILYTIPQIFRFLKIERPTFFTEI</sequence>
<accession>A0ABD1ERD0</accession>
<dbReference type="Proteomes" id="UP001566132">
    <property type="component" value="Unassembled WGS sequence"/>
</dbReference>
<dbReference type="Gene3D" id="1.20.144.10">
    <property type="entry name" value="Phosphatidic acid phosphatase type 2/haloperoxidase"/>
    <property type="match status" value="1"/>
</dbReference>
<keyword evidence="2 8" id="KW-0812">Transmembrane</keyword>
<dbReference type="CDD" id="cd03388">
    <property type="entry name" value="PAP2_SPPase1"/>
    <property type="match status" value="1"/>
</dbReference>
<comment type="similarity">
    <text evidence="7">Belongs to the type 2 lipid phosphate phosphatase family.</text>
</comment>
<evidence type="ECO:0000313" key="11">
    <source>
        <dbReference type="Proteomes" id="UP001566132"/>
    </source>
</evidence>
<protein>
    <recommendedName>
        <fullName evidence="9">Phosphatidic acid phosphatase type 2/haloperoxidase domain-containing protein</fullName>
    </recommendedName>
</protein>
<evidence type="ECO:0000313" key="10">
    <source>
        <dbReference type="EMBL" id="KAL1498298.1"/>
    </source>
</evidence>
<dbReference type="EMBL" id="JBDJPC010000006">
    <property type="protein sequence ID" value="KAL1498298.1"/>
    <property type="molecule type" value="Genomic_DNA"/>
</dbReference>
<evidence type="ECO:0000256" key="2">
    <source>
        <dbReference type="ARBA" id="ARBA00022692"/>
    </source>
</evidence>
<reference evidence="10 11" key="1">
    <citation type="submission" date="2024-05" db="EMBL/GenBank/DDBJ databases">
        <title>Genetic variation in Jamaican populations of the coffee berry borer (Hypothenemus hampei).</title>
        <authorList>
            <person name="Errbii M."/>
            <person name="Myrie A."/>
        </authorList>
    </citation>
    <scope>NUCLEOTIDE SEQUENCE [LARGE SCALE GENOMIC DNA]</scope>
    <source>
        <strain evidence="10">JA-Hopewell-2020-01-JO</strain>
        <tissue evidence="10">Whole body</tissue>
    </source>
</reference>
<evidence type="ECO:0000256" key="7">
    <source>
        <dbReference type="ARBA" id="ARBA00038324"/>
    </source>
</evidence>
<proteinExistence type="inferred from homology"/>
<feature type="transmembrane region" description="Helical" evidence="8">
    <location>
        <begin position="118"/>
        <end position="140"/>
    </location>
</feature>
<keyword evidence="4" id="KW-0256">Endoplasmic reticulum</keyword>
<dbReference type="Pfam" id="PF01569">
    <property type="entry name" value="PAP2"/>
    <property type="match status" value="1"/>
</dbReference>
<evidence type="ECO:0000256" key="6">
    <source>
        <dbReference type="ARBA" id="ARBA00023136"/>
    </source>
</evidence>
<feature type="domain" description="Phosphatidic acid phosphatase type 2/haloperoxidase" evidence="9">
    <location>
        <begin position="76"/>
        <end position="191"/>
    </location>
</feature>
<feature type="transmembrane region" description="Helical" evidence="8">
    <location>
        <begin position="173"/>
        <end position="194"/>
    </location>
</feature>
<keyword evidence="3" id="KW-0378">Hydrolase</keyword>
<organism evidence="10 11">
    <name type="scientific">Hypothenemus hampei</name>
    <name type="common">Coffee berry borer</name>
    <dbReference type="NCBI Taxonomy" id="57062"/>
    <lineage>
        <taxon>Eukaryota</taxon>
        <taxon>Metazoa</taxon>
        <taxon>Ecdysozoa</taxon>
        <taxon>Arthropoda</taxon>
        <taxon>Hexapoda</taxon>
        <taxon>Insecta</taxon>
        <taxon>Pterygota</taxon>
        <taxon>Neoptera</taxon>
        <taxon>Endopterygota</taxon>
        <taxon>Coleoptera</taxon>
        <taxon>Polyphaga</taxon>
        <taxon>Cucujiformia</taxon>
        <taxon>Curculionidae</taxon>
        <taxon>Scolytinae</taxon>
        <taxon>Hypothenemus</taxon>
    </lineage>
</organism>
<evidence type="ECO:0000256" key="4">
    <source>
        <dbReference type="ARBA" id="ARBA00022824"/>
    </source>
</evidence>
<gene>
    <name evidence="10" type="ORF">ABEB36_009117</name>
</gene>
<feature type="transmembrane region" description="Helical" evidence="8">
    <location>
        <begin position="235"/>
        <end position="253"/>
    </location>
</feature>
<evidence type="ECO:0000256" key="1">
    <source>
        <dbReference type="ARBA" id="ARBA00004477"/>
    </source>
</evidence>
<dbReference type="SUPFAM" id="SSF48317">
    <property type="entry name" value="Acid phosphatase/Vanadium-dependent haloperoxidase"/>
    <property type="match status" value="1"/>
</dbReference>
<dbReference type="InterPro" id="IPR000326">
    <property type="entry name" value="PAP2/HPO"/>
</dbReference>
<dbReference type="PANTHER" id="PTHR14969:SF28">
    <property type="entry name" value="DIHYDROSPHINGOSINE 1-PHOSPHATE PHOSPHATASE LCB3-RELATED"/>
    <property type="match status" value="1"/>
</dbReference>